<evidence type="ECO:0000259" key="3">
    <source>
        <dbReference type="PROSITE" id="PS50157"/>
    </source>
</evidence>
<protein>
    <recommendedName>
        <fullName evidence="3">C2H2-type domain-containing protein</fullName>
    </recommendedName>
</protein>
<evidence type="ECO:0000256" key="2">
    <source>
        <dbReference type="SAM" id="MobiDB-lite"/>
    </source>
</evidence>
<feature type="non-terminal residue" evidence="4">
    <location>
        <position position="1"/>
    </location>
</feature>
<keyword evidence="1" id="KW-0479">Metal-binding</keyword>
<evidence type="ECO:0000313" key="4">
    <source>
        <dbReference type="EMBL" id="CAG7652469.1"/>
    </source>
</evidence>
<feature type="region of interest" description="Disordered" evidence="2">
    <location>
        <begin position="94"/>
        <end position="119"/>
    </location>
</feature>
<accession>A0A8J2NLH4</accession>
<comment type="caution">
    <text evidence="4">The sequence shown here is derived from an EMBL/GenBank/DDBJ whole genome shotgun (WGS) entry which is preliminary data.</text>
</comment>
<dbReference type="GO" id="GO:0008270">
    <property type="term" value="F:zinc ion binding"/>
    <property type="evidence" value="ECO:0007669"/>
    <property type="project" value="UniProtKB-KW"/>
</dbReference>
<keyword evidence="1" id="KW-0862">Zinc</keyword>
<dbReference type="Proteomes" id="UP000708208">
    <property type="component" value="Unassembled WGS sequence"/>
</dbReference>
<feature type="domain" description="C2H2-type" evidence="3">
    <location>
        <begin position="369"/>
        <end position="396"/>
    </location>
</feature>
<dbReference type="AlphaFoldDB" id="A0A8J2NLH4"/>
<gene>
    <name evidence="4" type="ORF">AFUS01_LOCUS794</name>
</gene>
<dbReference type="PROSITE" id="PS00028">
    <property type="entry name" value="ZINC_FINGER_C2H2_1"/>
    <property type="match status" value="1"/>
</dbReference>
<dbReference type="PANTHER" id="PTHR46954">
    <property type="entry name" value="C2H2-TYPE DOMAIN-CONTAINING PROTEIN"/>
    <property type="match status" value="1"/>
</dbReference>
<feature type="region of interest" description="Disordered" evidence="2">
    <location>
        <begin position="193"/>
        <end position="233"/>
    </location>
</feature>
<feature type="compositionally biased region" description="Polar residues" evidence="2">
    <location>
        <begin position="204"/>
        <end position="213"/>
    </location>
</feature>
<evidence type="ECO:0000256" key="1">
    <source>
        <dbReference type="PROSITE-ProRule" id="PRU00042"/>
    </source>
</evidence>
<dbReference type="PROSITE" id="PS50157">
    <property type="entry name" value="ZINC_FINGER_C2H2_2"/>
    <property type="match status" value="1"/>
</dbReference>
<dbReference type="OrthoDB" id="2433005at2759"/>
<dbReference type="PANTHER" id="PTHR46954:SF1">
    <property type="entry name" value="C2H2-TYPE DOMAIN-CONTAINING PROTEIN"/>
    <property type="match status" value="1"/>
</dbReference>
<evidence type="ECO:0000313" key="5">
    <source>
        <dbReference type="Proteomes" id="UP000708208"/>
    </source>
</evidence>
<keyword evidence="5" id="KW-1185">Reference proteome</keyword>
<proteinExistence type="predicted"/>
<name>A0A8J2NLH4_9HEXA</name>
<sequence>INPVGEVGTGMAKALQPSKWAEIRKLWKEANSMLKTDSEVAVFWKEHKRDADKIQLKINELKLQKKNRRNPVAVLFQKAIGKELRNDHDQIMPVSIRPEHNLRDEETQEDPSSQECEDVQESTAKITRAYKQVELQKELDDTNETIVTITDAKRLGLCNDEEICHKLKQAFQKRDEVKNYLKRRRNNQLACIRARKKRKDAEKQNLQNPNTPAAESGIQYKPPGSSDLNDSGLQDDLDPAECITEVNYEGVEPRMHSSIHLAHVSEEWKVIHVRQSQYTLPIVKCTNHHCCRPPVTNLTKILPERFLSAPILYQRTLYGIDLAITDNSNSHFWDLTHRIALHGIQVKNAPNPLPFEWFFPSLKETVISRTCTNCGIYFPSKIGLTNHRKMHLLAEKETLSHIEVDDTIDFVVDTYDNADNALVIDNLDEWYSPVFIEVETGAN</sequence>
<reference evidence="4" key="1">
    <citation type="submission" date="2021-06" db="EMBL/GenBank/DDBJ databases">
        <authorList>
            <person name="Hodson N. C."/>
            <person name="Mongue J. A."/>
            <person name="Jaron S. K."/>
        </authorList>
    </citation>
    <scope>NUCLEOTIDE SEQUENCE</scope>
</reference>
<dbReference type="InterPro" id="IPR013087">
    <property type="entry name" value="Znf_C2H2_type"/>
</dbReference>
<keyword evidence="1" id="KW-0863">Zinc-finger</keyword>
<organism evidence="4 5">
    <name type="scientific">Allacma fusca</name>
    <dbReference type="NCBI Taxonomy" id="39272"/>
    <lineage>
        <taxon>Eukaryota</taxon>
        <taxon>Metazoa</taxon>
        <taxon>Ecdysozoa</taxon>
        <taxon>Arthropoda</taxon>
        <taxon>Hexapoda</taxon>
        <taxon>Collembola</taxon>
        <taxon>Symphypleona</taxon>
        <taxon>Sminthuridae</taxon>
        <taxon>Allacma</taxon>
    </lineage>
</organism>
<dbReference type="EMBL" id="CAJVCH010004274">
    <property type="protein sequence ID" value="CAG7652469.1"/>
    <property type="molecule type" value="Genomic_DNA"/>
</dbReference>